<evidence type="ECO:0000256" key="2">
    <source>
        <dbReference type="ARBA" id="ARBA00022741"/>
    </source>
</evidence>
<evidence type="ECO:0000313" key="7">
    <source>
        <dbReference type="Proteomes" id="UP000189462"/>
    </source>
</evidence>
<dbReference type="Pfam" id="PF07238">
    <property type="entry name" value="PilZ"/>
    <property type="match status" value="1"/>
</dbReference>
<evidence type="ECO:0000256" key="1">
    <source>
        <dbReference type="ARBA" id="ARBA00022636"/>
    </source>
</evidence>
<evidence type="ECO:0000256" key="3">
    <source>
        <dbReference type="ARBA" id="ARBA00023143"/>
    </source>
</evidence>
<dbReference type="Pfam" id="PF12945">
    <property type="entry name" value="PilZNR"/>
    <property type="match status" value="1"/>
</dbReference>
<dbReference type="GO" id="GO:0035438">
    <property type="term" value="F:cyclic-di-GMP binding"/>
    <property type="evidence" value="ECO:0007669"/>
    <property type="project" value="InterPro"/>
</dbReference>
<evidence type="ECO:0008006" key="8">
    <source>
        <dbReference type="Google" id="ProtNLM"/>
    </source>
</evidence>
<comment type="caution">
    <text evidence="6">The sequence shown here is derived from an EMBL/GenBank/DDBJ whole genome shotgun (WGS) entry which is preliminary data.</text>
</comment>
<feature type="domain" description="Type III secretion system flagellar brake protein YcgR PilZN" evidence="5">
    <location>
        <begin position="22"/>
        <end position="104"/>
    </location>
</feature>
<dbReference type="STRING" id="108003.B1C78_11935"/>
<dbReference type="Proteomes" id="UP000189462">
    <property type="component" value="Unassembled WGS sequence"/>
</dbReference>
<name>A0A1V3NEI1_9GAMM</name>
<accession>A0A1V3NEI1</accession>
<keyword evidence="2" id="KW-0547">Nucleotide-binding</keyword>
<dbReference type="SUPFAM" id="SSF141371">
    <property type="entry name" value="PilZ domain-like"/>
    <property type="match status" value="2"/>
</dbReference>
<sequence length="221" mass="24086">MSSYDEHVEKQFETGKRVSIEMGTEVLMQIEGVAGRLPSTFIGMEAGRYAIFKIPRASVSLTAKLIKGNMVVVRYRYHGSVFGFQTPILGTVVDPFGLLFVACPKIIEEYNLRKARRIDCYLPCTVKIGEEKAQGTVVDISVQGCRCFFSAPDAATVSDDDGGTPAEITLSLEEGEAPVTLPGRIVSAHPYHGALSAGIEFNELDDAMKKRVKNYVATVAD</sequence>
<dbReference type="InterPro" id="IPR009875">
    <property type="entry name" value="PilZ_domain"/>
</dbReference>
<evidence type="ECO:0000259" key="4">
    <source>
        <dbReference type="Pfam" id="PF07238"/>
    </source>
</evidence>
<dbReference type="AlphaFoldDB" id="A0A1V3NEI1"/>
<evidence type="ECO:0000259" key="5">
    <source>
        <dbReference type="Pfam" id="PF12945"/>
    </source>
</evidence>
<dbReference type="RefSeq" id="WP_077279384.1">
    <property type="nucleotide sequence ID" value="NZ_MVBK01000070.1"/>
</dbReference>
<keyword evidence="3" id="KW-0975">Bacterial flagellum</keyword>
<dbReference type="Gene3D" id="2.40.10.220">
    <property type="entry name" value="predicted glycosyltransferase like domains"/>
    <property type="match status" value="1"/>
</dbReference>
<feature type="domain" description="PilZ" evidence="4">
    <location>
        <begin position="112"/>
        <end position="217"/>
    </location>
</feature>
<evidence type="ECO:0000313" key="6">
    <source>
        <dbReference type="EMBL" id="OOG23262.1"/>
    </source>
</evidence>
<dbReference type="InterPro" id="IPR009926">
    <property type="entry name" value="T3SS_YcgR_PilZN"/>
</dbReference>
<dbReference type="InterPro" id="IPR012349">
    <property type="entry name" value="Split_barrel_FMN-bd"/>
</dbReference>
<dbReference type="OrthoDB" id="5794692at2"/>
<dbReference type="Gene3D" id="2.30.110.10">
    <property type="entry name" value="Electron Transport, Fmn-binding Protein, Chain A"/>
    <property type="match status" value="1"/>
</dbReference>
<organism evidence="6 7">
    <name type="scientific">Thioalkalivibrio denitrificans</name>
    <dbReference type="NCBI Taxonomy" id="108003"/>
    <lineage>
        <taxon>Bacteria</taxon>
        <taxon>Pseudomonadati</taxon>
        <taxon>Pseudomonadota</taxon>
        <taxon>Gammaproteobacteria</taxon>
        <taxon>Chromatiales</taxon>
        <taxon>Ectothiorhodospiraceae</taxon>
        <taxon>Thioalkalivibrio</taxon>
    </lineage>
</organism>
<gene>
    <name evidence="6" type="ORF">B1C78_11935</name>
</gene>
<dbReference type="EMBL" id="MVBK01000070">
    <property type="protein sequence ID" value="OOG23262.1"/>
    <property type="molecule type" value="Genomic_DNA"/>
</dbReference>
<protein>
    <recommendedName>
        <fullName evidence="8">Flagellar brake protein</fullName>
    </recommendedName>
</protein>
<keyword evidence="1" id="KW-0973">c-di-GMP</keyword>
<keyword evidence="7" id="KW-1185">Reference proteome</keyword>
<reference evidence="6 7" key="1">
    <citation type="submission" date="2017-02" db="EMBL/GenBank/DDBJ databases">
        <title>Genomic diversity within the haloalkaliphilic genus Thioalkalivibrio.</title>
        <authorList>
            <person name="Ahn A.-C."/>
            <person name="Meier-Kolthoff J."/>
            <person name="Overmars L."/>
            <person name="Richter M."/>
            <person name="Woyke T."/>
            <person name="Sorokin D.Y."/>
            <person name="Muyzer G."/>
        </authorList>
    </citation>
    <scope>NUCLEOTIDE SEQUENCE [LARGE SCALE GENOMIC DNA]</scope>
    <source>
        <strain evidence="6 7">ALJD</strain>
    </source>
</reference>
<proteinExistence type="predicted"/>